<reference evidence="3 4" key="1">
    <citation type="submission" date="2019-06" db="EMBL/GenBank/DDBJ databases">
        <title>New taxonomy in bacterial strain CC-CFT640, isolated from vineyard.</title>
        <authorList>
            <person name="Lin S.-Y."/>
            <person name="Tsai C.-F."/>
            <person name="Young C.-C."/>
        </authorList>
    </citation>
    <scope>NUCLEOTIDE SEQUENCE [LARGE SCALE GENOMIC DNA]</scope>
    <source>
        <strain evidence="3 4">CC-CFT640</strain>
    </source>
</reference>
<organism evidence="3 4">
    <name type="scientific">Vineibacter terrae</name>
    <dbReference type="NCBI Taxonomy" id="2586908"/>
    <lineage>
        <taxon>Bacteria</taxon>
        <taxon>Pseudomonadati</taxon>
        <taxon>Pseudomonadota</taxon>
        <taxon>Alphaproteobacteria</taxon>
        <taxon>Hyphomicrobiales</taxon>
        <taxon>Vineibacter</taxon>
    </lineage>
</organism>
<evidence type="ECO:0000313" key="4">
    <source>
        <dbReference type="Proteomes" id="UP000321638"/>
    </source>
</evidence>
<sequence>MNILRSPFWATTWRLIKDEVGLLVALAIVTGGLLGFLAIADEVIEGETAAFDRAVLLAFRQPGDPAATVGPHWLPAVALDITALGSIAVLSLIVVFTVSYLVLVRKRHAALFVLVAVLGGLGLSNMLKALVGRTRPDLVPGAPVELSASFPSGHAMLSAVTYLTLGALLTRVETDRRARPFFLVVAVILTLMVGYSRVYIGVHWPTDVLAGWCLGAAWATLCWMVALWLQRRGQIEPAGA</sequence>
<evidence type="ECO:0000256" key="1">
    <source>
        <dbReference type="SAM" id="Phobius"/>
    </source>
</evidence>
<dbReference type="Proteomes" id="UP000321638">
    <property type="component" value="Unassembled WGS sequence"/>
</dbReference>
<feature type="domain" description="Phosphatidic acid phosphatase type 2/haloperoxidase" evidence="2">
    <location>
        <begin position="109"/>
        <end position="223"/>
    </location>
</feature>
<dbReference type="PANTHER" id="PTHR14969:SF13">
    <property type="entry name" value="AT30094P"/>
    <property type="match status" value="1"/>
</dbReference>
<evidence type="ECO:0000313" key="3">
    <source>
        <dbReference type="EMBL" id="TXL71461.1"/>
    </source>
</evidence>
<dbReference type="EMBL" id="VDUZ01000043">
    <property type="protein sequence ID" value="TXL71461.1"/>
    <property type="molecule type" value="Genomic_DNA"/>
</dbReference>
<dbReference type="PANTHER" id="PTHR14969">
    <property type="entry name" value="SPHINGOSINE-1-PHOSPHATE PHOSPHOHYDROLASE"/>
    <property type="match status" value="1"/>
</dbReference>
<name>A0A5C8PCE1_9HYPH</name>
<dbReference type="Gene3D" id="1.20.144.10">
    <property type="entry name" value="Phosphatidic acid phosphatase type 2/haloperoxidase"/>
    <property type="match status" value="2"/>
</dbReference>
<dbReference type="SUPFAM" id="SSF48317">
    <property type="entry name" value="Acid phosphatase/Vanadium-dependent haloperoxidase"/>
    <property type="match status" value="1"/>
</dbReference>
<feature type="transmembrane region" description="Helical" evidence="1">
    <location>
        <begin position="151"/>
        <end position="169"/>
    </location>
</feature>
<dbReference type="SMART" id="SM00014">
    <property type="entry name" value="acidPPc"/>
    <property type="match status" value="1"/>
</dbReference>
<dbReference type="InterPro" id="IPR000326">
    <property type="entry name" value="PAP2/HPO"/>
</dbReference>
<feature type="transmembrane region" description="Helical" evidence="1">
    <location>
        <begin position="181"/>
        <end position="202"/>
    </location>
</feature>
<dbReference type="RefSeq" id="WP_147850682.1">
    <property type="nucleotide sequence ID" value="NZ_VDUZ01000043.1"/>
</dbReference>
<dbReference type="AlphaFoldDB" id="A0A5C8PCE1"/>
<proteinExistence type="predicted"/>
<keyword evidence="4" id="KW-1185">Reference proteome</keyword>
<accession>A0A5C8PCE1</accession>
<dbReference type="OrthoDB" id="9801622at2"/>
<dbReference type="CDD" id="cd03392">
    <property type="entry name" value="PAP2_like_2"/>
    <property type="match status" value="1"/>
</dbReference>
<dbReference type="Pfam" id="PF01569">
    <property type="entry name" value="PAP2"/>
    <property type="match status" value="1"/>
</dbReference>
<feature type="transmembrane region" description="Helical" evidence="1">
    <location>
        <begin position="208"/>
        <end position="229"/>
    </location>
</feature>
<feature type="transmembrane region" description="Helical" evidence="1">
    <location>
        <begin position="110"/>
        <end position="131"/>
    </location>
</feature>
<protein>
    <submittedName>
        <fullName evidence="3">Phosphatase PAP2 family protein</fullName>
    </submittedName>
</protein>
<keyword evidence="1" id="KW-1133">Transmembrane helix</keyword>
<feature type="transmembrane region" description="Helical" evidence="1">
    <location>
        <begin position="20"/>
        <end position="40"/>
    </location>
</feature>
<gene>
    <name evidence="3" type="ORF">FHP25_29985</name>
</gene>
<keyword evidence="1" id="KW-0812">Transmembrane</keyword>
<keyword evidence="1" id="KW-0472">Membrane</keyword>
<comment type="caution">
    <text evidence="3">The sequence shown here is derived from an EMBL/GenBank/DDBJ whole genome shotgun (WGS) entry which is preliminary data.</text>
</comment>
<evidence type="ECO:0000259" key="2">
    <source>
        <dbReference type="SMART" id="SM00014"/>
    </source>
</evidence>
<dbReference type="InterPro" id="IPR036938">
    <property type="entry name" value="PAP2/HPO_sf"/>
</dbReference>
<feature type="transmembrane region" description="Helical" evidence="1">
    <location>
        <begin position="81"/>
        <end position="103"/>
    </location>
</feature>